<dbReference type="CDD" id="cd17930">
    <property type="entry name" value="DEXHc_cas3"/>
    <property type="match status" value="1"/>
</dbReference>
<dbReference type="Gene3D" id="3.40.50.300">
    <property type="entry name" value="P-loop containing nucleotide triphosphate hydrolases"/>
    <property type="match status" value="2"/>
</dbReference>
<dbReference type="PROSITE" id="PS51643">
    <property type="entry name" value="HD_CAS3"/>
    <property type="match status" value="1"/>
</dbReference>
<evidence type="ECO:0000259" key="10">
    <source>
        <dbReference type="PROSITE" id="PS51643"/>
    </source>
</evidence>
<dbReference type="Gene3D" id="1.10.3210.30">
    <property type="match status" value="1"/>
</dbReference>
<dbReference type="InterPro" id="IPR038257">
    <property type="entry name" value="CRISPR-assoc_Cas3_HD_sf"/>
</dbReference>
<dbReference type="EMBL" id="BARH01000009">
    <property type="protein sequence ID" value="GAC90884.1"/>
    <property type="molecule type" value="Genomic_DNA"/>
</dbReference>
<comment type="caution">
    <text evidence="11">The sequence shown here is derived from an EMBL/GenBank/DDBJ whole genome shotgun (WGS) entry which is preliminary data.</text>
</comment>
<dbReference type="GO" id="GO:0003676">
    <property type="term" value="F:nucleic acid binding"/>
    <property type="evidence" value="ECO:0007669"/>
    <property type="project" value="InterPro"/>
</dbReference>
<evidence type="ECO:0000313" key="11">
    <source>
        <dbReference type="EMBL" id="GAC90884.1"/>
    </source>
</evidence>
<evidence type="ECO:0000256" key="9">
    <source>
        <dbReference type="ARBA" id="ARBA00023118"/>
    </source>
</evidence>
<dbReference type="SUPFAM" id="SSF52540">
    <property type="entry name" value="P-loop containing nucleoside triphosphate hydrolases"/>
    <property type="match status" value="1"/>
</dbReference>
<name>R4G0Q6_9BACL</name>
<comment type="similarity">
    <text evidence="2">In the central section; belongs to the CRISPR-associated helicase Cas3 family.</text>
</comment>
<dbReference type="InterPro" id="IPR054712">
    <property type="entry name" value="Cas3-like_dom"/>
</dbReference>
<dbReference type="GO" id="GO:0004518">
    <property type="term" value="F:nuclease activity"/>
    <property type="evidence" value="ECO:0007669"/>
    <property type="project" value="UniProtKB-KW"/>
</dbReference>
<evidence type="ECO:0000256" key="2">
    <source>
        <dbReference type="ARBA" id="ARBA00009046"/>
    </source>
</evidence>
<dbReference type="InterPro" id="IPR006474">
    <property type="entry name" value="Helicase_Cas3_CRISPR-ass_core"/>
</dbReference>
<dbReference type="InterPro" id="IPR006483">
    <property type="entry name" value="CRISPR-assoc_Cas3_HD"/>
</dbReference>
<dbReference type="InterPro" id="IPR001650">
    <property type="entry name" value="Helicase_C-like"/>
</dbReference>
<comment type="similarity">
    <text evidence="1">In the N-terminal section; belongs to the CRISPR-associated nuclease Cas3-HD family.</text>
</comment>
<keyword evidence="7" id="KW-0347">Helicase</keyword>
<feature type="domain" description="HD Cas3-type" evidence="10">
    <location>
        <begin position="5"/>
        <end position="231"/>
    </location>
</feature>
<evidence type="ECO:0000256" key="6">
    <source>
        <dbReference type="ARBA" id="ARBA00022801"/>
    </source>
</evidence>
<protein>
    <submittedName>
        <fullName evidence="11">CRISPR-associated HD domain-containing protein</fullName>
    </submittedName>
</protein>
<keyword evidence="4" id="KW-0479">Metal-binding</keyword>
<dbReference type="InterPro" id="IPR011545">
    <property type="entry name" value="DEAD/DEAH_box_helicase_dom"/>
</dbReference>
<keyword evidence="9" id="KW-0051">Antiviral defense</keyword>
<dbReference type="SMART" id="SM00490">
    <property type="entry name" value="HELICc"/>
    <property type="match status" value="1"/>
</dbReference>
<dbReference type="GO" id="GO:0016787">
    <property type="term" value="F:hydrolase activity"/>
    <property type="evidence" value="ECO:0007669"/>
    <property type="project" value="UniProtKB-KW"/>
</dbReference>
<dbReference type="GO" id="GO:0046872">
    <property type="term" value="F:metal ion binding"/>
    <property type="evidence" value="ECO:0007669"/>
    <property type="project" value="UniProtKB-KW"/>
</dbReference>
<keyword evidence="3" id="KW-0540">Nuclease</keyword>
<gene>
    <name evidence="11" type="ORF">KN10_1320</name>
</gene>
<reference evidence="12" key="1">
    <citation type="journal article" date="2013" name="Genome">
        <title>Draft Genome Sequence of a Thermophilic Member of the Bacillaceae, Anoxybacillus flavithermus Strain Kn10, Isolated from the Kan-nawa Hot Spring in Japan.</title>
        <authorList>
            <person name="Matsutani M."/>
            <person name="Shirakihara Y."/>
            <person name="Imada K."/>
            <person name="Yakushi T."/>
            <person name="Matsushita K."/>
        </authorList>
    </citation>
    <scope>NUCLEOTIDE SEQUENCE [LARGE SCALE GENOMIC DNA]</scope>
    <source>
        <strain evidence="12">NBRC 109594</strain>
    </source>
</reference>
<evidence type="ECO:0000256" key="8">
    <source>
        <dbReference type="ARBA" id="ARBA00022840"/>
    </source>
</evidence>
<dbReference type="Pfam" id="PF00270">
    <property type="entry name" value="DEAD"/>
    <property type="match status" value="1"/>
</dbReference>
<evidence type="ECO:0000313" key="12">
    <source>
        <dbReference type="Proteomes" id="UP000013057"/>
    </source>
</evidence>
<evidence type="ECO:0000256" key="7">
    <source>
        <dbReference type="ARBA" id="ARBA00022806"/>
    </source>
</evidence>
<evidence type="ECO:0000256" key="1">
    <source>
        <dbReference type="ARBA" id="ARBA00006847"/>
    </source>
</evidence>
<organism evidence="11 12">
    <name type="scientific">Anoxybacillus flavithermus NBRC 109594</name>
    <dbReference type="NCBI Taxonomy" id="1315967"/>
    <lineage>
        <taxon>Bacteria</taxon>
        <taxon>Bacillati</taxon>
        <taxon>Bacillota</taxon>
        <taxon>Bacilli</taxon>
        <taxon>Bacillales</taxon>
        <taxon>Anoxybacillaceae</taxon>
        <taxon>Anoxybacillus</taxon>
    </lineage>
</organism>
<keyword evidence="8" id="KW-0067">ATP-binding</keyword>
<dbReference type="GO" id="GO:0004386">
    <property type="term" value="F:helicase activity"/>
    <property type="evidence" value="ECO:0007669"/>
    <property type="project" value="UniProtKB-KW"/>
</dbReference>
<dbReference type="Pfam" id="PF22590">
    <property type="entry name" value="Cas3-like_C_2"/>
    <property type="match status" value="1"/>
</dbReference>
<accession>R4G0Q6</accession>
<dbReference type="InterPro" id="IPR027417">
    <property type="entry name" value="P-loop_NTPase"/>
</dbReference>
<evidence type="ECO:0000256" key="4">
    <source>
        <dbReference type="ARBA" id="ARBA00022723"/>
    </source>
</evidence>
<keyword evidence="5" id="KW-0547">Nucleotide-binding</keyword>
<dbReference type="RefSeq" id="WP_006320565.1">
    <property type="nucleotide sequence ID" value="NZ_BARH01000009.1"/>
</dbReference>
<dbReference type="GO" id="GO:0005524">
    <property type="term" value="F:ATP binding"/>
    <property type="evidence" value="ECO:0007669"/>
    <property type="project" value="UniProtKB-KW"/>
</dbReference>
<keyword evidence="6" id="KW-0378">Hydrolase</keyword>
<dbReference type="CDD" id="cd09641">
    <property type="entry name" value="Cas3''_I"/>
    <property type="match status" value="1"/>
</dbReference>
<dbReference type="NCBIfam" id="TIGR01596">
    <property type="entry name" value="cas3_HD"/>
    <property type="match status" value="1"/>
</dbReference>
<sequence>MYLSHTNPDKQLVVHLWEVYEYSSDMLKHVPLSEENREVLLYINKIVSLTHDFGKYLSYFQTYLKNGETQGDLHHHSFISALFAAHLLCRSSFLVASWSEFAPLLGYFIIMHHHGNLRDIALDVTKSRDIYEDSVQDSLRYRIRILKEQIEDVKKHVSDITRDLRPLWEKLCVPLSLEEELQDFTQDYEKSFDEVYRQYYFIKKKRRGEVTDNLYYYTLLLYSVLINADKLSAANIKRQPRVHIPSDLVDQYRKIHFNTEVIEGTNGWRNRMYNVVMERLQYIANTKPEQRLFTLTAPTGAGKTLLSISAALKWREYAEQHEGYTPKIIYALPFTSVIDQNEKVIHDLLNRLEDFTCNEQRYFVKHHHLSNFQYRTNNEELPVRQALLLTESWEAEFIVTTFVQLFYTLIGYENRALKKFHQIAGGIIILDEIQNVPVEYWPLLRSVLYKIAELFSCKILLLTATQPLIFPKDETIELLESDMIKPINFFKEMERVELHPFRGERGFCSVDEWIEQFQLRFEEGKSYLSIFNTIKTSIDVYERLKGWLKQYGYHVIYLSTNIVPYERRQRIETMKQLLKDKKKVAVISTQVVEAGVDVDFDIVYRDIGPIDAIVQAAGRCNRNGKAREFGKVYIVPIERNGTLESQYVYGSVHTKIAKESLPKETVSEHQFFDIIYRYFESVQNAKSFTVSEGIIRSIEELKFDAKDKRGGKNEPEYVSEFQLIKDANQAVDVFVEVDEQATAIWQEYITRVIEEQNLEMKFENYLRLKKDIRQYVISAPIQLVKNLDRNLYEKTRMIRLSNDILNQYYHCEYGLIRSSEMVDAWTM</sequence>
<dbReference type="GO" id="GO:0051607">
    <property type="term" value="P:defense response to virus"/>
    <property type="evidence" value="ECO:0007669"/>
    <property type="project" value="UniProtKB-KW"/>
</dbReference>
<dbReference type="AlphaFoldDB" id="R4G0Q6"/>
<proteinExistence type="inferred from homology"/>
<evidence type="ECO:0000256" key="3">
    <source>
        <dbReference type="ARBA" id="ARBA00022722"/>
    </source>
</evidence>
<evidence type="ECO:0000256" key="5">
    <source>
        <dbReference type="ARBA" id="ARBA00022741"/>
    </source>
</evidence>
<dbReference type="Proteomes" id="UP000013057">
    <property type="component" value="Unassembled WGS sequence"/>
</dbReference>
<dbReference type="NCBIfam" id="TIGR01587">
    <property type="entry name" value="cas3_core"/>
    <property type="match status" value="1"/>
</dbReference>